<organism evidence="1 2">
    <name type="scientific">Nocardiopsis mwathae</name>
    <dbReference type="NCBI Taxonomy" id="1472723"/>
    <lineage>
        <taxon>Bacteria</taxon>
        <taxon>Bacillati</taxon>
        <taxon>Actinomycetota</taxon>
        <taxon>Actinomycetes</taxon>
        <taxon>Streptosporangiales</taxon>
        <taxon>Nocardiopsidaceae</taxon>
        <taxon>Nocardiopsis</taxon>
    </lineage>
</organism>
<dbReference type="EMBL" id="JACHDS010000001">
    <property type="protein sequence ID" value="MBB6172407.1"/>
    <property type="molecule type" value="Genomic_DNA"/>
</dbReference>
<evidence type="ECO:0000313" key="1">
    <source>
        <dbReference type="EMBL" id="MBB6172407.1"/>
    </source>
</evidence>
<protein>
    <recommendedName>
        <fullName evidence="3">ATP-grasp domain-containing protein</fullName>
    </recommendedName>
</protein>
<evidence type="ECO:0000313" key="2">
    <source>
        <dbReference type="Proteomes" id="UP000546642"/>
    </source>
</evidence>
<dbReference type="SUPFAM" id="SSF56059">
    <property type="entry name" value="Glutathione synthetase ATP-binding domain-like"/>
    <property type="match status" value="1"/>
</dbReference>
<dbReference type="AlphaFoldDB" id="A0A7W9YHU6"/>
<keyword evidence="2" id="KW-1185">Reference proteome</keyword>
<reference evidence="1 2" key="1">
    <citation type="submission" date="2020-08" db="EMBL/GenBank/DDBJ databases">
        <title>Sequencing the genomes of 1000 actinobacteria strains.</title>
        <authorList>
            <person name="Klenk H.-P."/>
        </authorList>
    </citation>
    <scope>NUCLEOTIDE SEQUENCE [LARGE SCALE GENOMIC DNA]</scope>
    <source>
        <strain evidence="1 2">DSM 46659</strain>
    </source>
</reference>
<proteinExistence type="predicted"/>
<evidence type="ECO:0008006" key="3">
    <source>
        <dbReference type="Google" id="ProtNLM"/>
    </source>
</evidence>
<name>A0A7W9YHU6_9ACTN</name>
<sequence>MKRSAVGSWGRRITARLIDGSADVVISPDGTWTLLEVNPNGEWSWLAEACELPIAQTIANLLERGHR</sequence>
<dbReference type="Gene3D" id="3.30.470.20">
    <property type="entry name" value="ATP-grasp fold, B domain"/>
    <property type="match status" value="1"/>
</dbReference>
<dbReference type="Proteomes" id="UP000546642">
    <property type="component" value="Unassembled WGS sequence"/>
</dbReference>
<accession>A0A7W9YHU6</accession>
<gene>
    <name evidence="1" type="ORF">HNR23_002467</name>
</gene>
<comment type="caution">
    <text evidence="1">The sequence shown here is derived from an EMBL/GenBank/DDBJ whole genome shotgun (WGS) entry which is preliminary data.</text>
</comment>